<dbReference type="PROSITE" id="PS50110">
    <property type="entry name" value="RESPONSE_REGULATORY"/>
    <property type="match status" value="1"/>
</dbReference>
<feature type="domain" description="Response regulatory" evidence="7">
    <location>
        <begin position="4"/>
        <end position="117"/>
    </location>
</feature>
<dbReference type="Gene3D" id="3.40.50.2300">
    <property type="match status" value="1"/>
</dbReference>
<evidence type="ECO:0000256" key="1">
    <source>
        <dbReference type="ARBA" id="ARBA00022553"/>
    </source>
</evidence>
<dbReference type="SUPFAM" id="SSF52172">
    <property type="entry name" value="CheY-like"/>
    <property type="match status" value="1"/>
</dbReference>
<feature type="DNA-binding region" description="OmpR/PhoB-type" evidence="6">
    <location>
        <begin position="129"/>
        <end position="228"/>
    </location>
</feature>
<dbReference type="PROSITE" id="PS51755">
    <property type="entry name" value="OMPR_PHOB"/>
    <property type="match status" value="1"/>
</dbReference>
<dbReference type="RefSeq" id="WP_382372777.1">
    <property type="nucleotide sequence ID" value="NZ_JBHRZI010000012.1"/>
</dbReference>
<evidence type="ECO:0000256" key="5">
    <source>
        <dbReference type="PROSITE-ProRule" id="PRU00169"/>
    </source>
</evidence>
<evidence type="ECO:0000256" key="2">
    <source>
        <dbReference type="ARBA" id="ARBA00023015"/>
    </source>
</evidence>
<dbReference type="InterPro" id="IPR001789">
    <property type="entry name" value="Sig_transdc_resp-reg_receiver"/>
</dbReference>
<evidence type="ECO:0000256" key="3">
    <source>
        <dbReference type="ARBA" id="ARBA00023125"/>
    </source>
</evidence>
<gene>
    <name evidence="9" type="ORF">ACFOWZ_15070</name>
</gene>
<sequence>MCAHVLVAEDDPNQAQVIGIYLTAEGHSVTVVHDGAIALTRAREQQPDLLVLDVMLPGMDGLDVCRALRAESEVPILVLTARSSEYDLVRGLDFGADDYLTKPYSPRELTARVRTLLRRARPRELADRAQAHRLGDLVVDPVRHQVTIDGISVECTYGEFQLLEIMVRQPDRVFTRQQLLELTRGTDAYVTPRIIDAHVLNLRKKIERDPSRPARLVTVFGVGYKLTDGS</sequence>
<evidence type="ECO:0000259" key="8">
    <source>
        <dbReference type="PROSITE" id="PS51755"/>
    </source>
</evidence>
<dbReference type="EMBL" id="JBHRZI010000012">
    <property type="protein sequence ID" value="MFC3892798.1"/>
    <property type="molecule type" value="Genomic_DNA"/>
</dbReference>
<evidence type="ECO:0000259" key="7">
    <source>
        <dbReference type="PROSITE" id="PS50110"/>
    </source>
</evidence>
<name>A0ABV8BR46_9PSEU</name>
<dbReference type="InterPro" id="IPR016032">
    <property type="entry name" value="Sig_transdc_resp-reg_C-effctor"/>
</dbReference>
<evidence type="ECO:0000313" key="9">
    <source>
        <dbReference type="EMBL" id="MFC3892798.1"/>
    </source>
</evidence>
<dbReference type="Pfam" id="PF00072">
    <property type="entry name" value="Response_reg"/>
    <property type="match status" value="1"/>
</dbReference>
<feature type="modified residue" description="4-aspartylphosphate" evidence="5">
    <location>
        <position position="53"/>
    </location>
</feature>
<dbReference type="InterPro" id="IPR039420">
    <property type="entry name" value="WalR-like"/>
</dbReference>
<proteinExistence type="predicted"/>
<feature type="domain" description="OmpR/PhoB-type" evidence="8">
    <location>
        <begin position="129"/>
        <end position="228"/>
    </location>
</feature>
<evidence type="ECO:0000313" key="10">
    <source>
        <dbReference type="Proteomes" id="UP001595690"/>
    </source>
</evidence>
<dbReference type="PANTHER" id="PTHR48111">
    <property type="entry name" value="REGULATOR OF RPOS"/>
    <property type="match status" value="1"/>
</dbReference>
<comment type="caution">
    <text evidence="9">The sequence shown here is derived from an EMBL/GenBank/DDBJ whole genome shotgun (WGS) entry which is preliminary data.</text>
</comment>
<dbReference type="Pfam" id="PF00486">
    <property type="entry name" value="Trans_reg_C"/>
    <property type="match status" value="1"/>
</dbReference>
<keyword evidence="2" id="KW-0805">Transcription regulation</keyword>
<keyword evidence="1 5" id="KW-0597">Phosphoprotein</keyword>
<protein>
    <submittedName>
        <fullName evidence="9">Response regulator</fullName>
    </submittedName>
</protein>
<dbReference type="Gene3D" id="1.10.10.10">
    <property type="entry name" value="Winged helix-like DNA-binding domain superfamily/Winged helix DNA-binding domain"/>
    <property type="match status" value="1"/>
</dbReference>
<dbReference type="CDD" id="cd00383">
    <property type="entry name" value="trans_reg_C"/>
    <property type="match status" value="1"/>
</dbReference>
<evidence type="ECO:0000256" key="4">
    <source>
        <dbReference type="ARBA" id="ARBA00023163"/>
    </source>
</evidence>
<evidence type="ECO:0000256" key="6">
    <source>
        <dbReference type="PROSITE-ProRule" id="PRU01091"/>
    </source>
</evidence>
<keyword evidence="10" id="KW-1185">Reference proteome</keyword>
<accession>A0ABV8BR46</accession>
<keyword evidence="4" id="KW-0804">Transcription</keyword>
<dbReference type="PANTHER" id="PTHR48111:SF4">
    <property type="entry name" value="DNA-BINDING DUAL TRANSCRIPTIONAL REGULATOR OMPR"/>
    <property type="match status" value="1"/>
</dbReference>
<dbReference type="SUPFAM" id="SSF46894">
    <property type="entry name" value="C-terminal effector domain of the bipartite response regulators"/>
    <property type="match status" value="1"/>
</dbReference>
<dbReference type="Proteomes" id="UP001595690">
    <property type="component" value="Unassembled WGS sequence"/>
</dbReference>
<dbReference type="SMART" id="SM00862">
    <property type="entry name" value="Trans_reg_C"/>
    <property type="match status" value="1"/>
</dbReference>
<dbReference type="InterPro" id="IPR011006">
    <property type="entry name" value="CheY-like_superfamily"/>
</dbReference>
<dbReference type="Gene3D" id="6.10.250.690">
    <property type="match status" value="1"/>
</dbReference>
<dbReference type="InterPro" id="IPR001867">
    <property type="entry name" value="OmpR/PhoB-type_DNA-bd"/>
</dbReference>
<organism evidence="9 10">
    <name type="scientific">Lentzea rhizosphaerae</name>
    <dbReference type="NCBI Taxonomy" id="2041025"/>
    <lineage>
        <taxon>Bacteria</taxon>
        <taxon>Bacillati</taxon>
        <taxon>Actinomycetota</taxon>
        <taxon>Actinomycetes</taxon>
        <taxon>Pseudonocardiales</taxon>
        <taxon>Pseudonocardiaceae</taxon>
        <taxon>Lentzea</taxon>
    </lineage>
</organism>
<dbReference type="CDD" id="cd17574">
    <property type="entry name" value="REC_OmpR"/>
    <property type="match status" value="1"/>
</dbReference>
<dbReference type="SMART" id="SM00448">
    <property type="entry name" value="REC"/>
    <property type="match status" value="1"/>
</dbReference>
<dbReference type="InterPro" id="IPR036388">
    <property type="entry name" value="WH-like_DNA-bd_sf"/>
</dbReference>
<reference evidence="10" key="1">
    <citation type="journal article" date="2019" name="Int. J. Syst. Evol. Microbiol.">
        <title>The Global Catalogue of Microorganisms (GCM) 10K type strain sequencing project: providing services to taxonomists for standard genome sequencing and annotation.</title>
        <authorList>
            <consortium name="The Broad Institute Genomics Platform"/>
            <consortium name="The Broad Institute Genome Sequencing Center for Infectious Disease"/>
            <person name="Wu L."/>
            <person name="Ma J."/>
        </authorList>
    </citation>
    <scope>NUCLEOTIDE SEQUENCE [LARGE SCALE GENOMIC DNA]</scope>
    <source>
        <strain evidence="10">CGMCC 4.7405</strain>
    </source>
</reference>
<keyword evidence="3 6" id="KW-0238">DNA-binding</keyword>